<accession>A0A7Y0AHY1</accession>
<comment type="caution">
    <text evidence="1">The sequence shown here is derived from an EMBL/GenBank/DDBJ whole genome shotgun (WGS) entry which is preliminary data.</text>
</comment>
<dbReference type="Proteomes" id="UP000559626">
    <property type="component" value="Unassembled WGS sequence"/>
</dbReference>
<evidence type="ECO:0000313" key="2">
    <source>
        <dbReference type="Proteomes" id="UP000559626"/>
    </source>
</evidence>
<evidence type="ECO:0000313" key="1">
    <source>
        <dbReference type="EMBL" id="NML67599.1"/>
    </source>
</evidence>
<dbReference type="AlphaFoldDB" id="A0A7Y0AHY1"/>
<dbReference type="EMBL" id="JABBGH010000003">
    <property type="protein sequence ID" value="NML67599.1"/>
    <property type="molecule type" value="Genomic_DNA"/>
</dbReference>
<keyword evidence="2" id="KW-1185">Reference proteome</keyword>
<organism evidence="1 2">
    <name type="scientific">Hymenobacter polaris</name>
    <dbReference type="NCBI Taxonomy" id="2682546"/>
    <lineage>
        <taxon>Bacteria</taxon>
        <taxon>Pseudomonadati</taxon>
        <taxon>Bacteroidota</taxon>
        <taxon>Cytophagia</taxon>
        <taxon>Cytophagales</taxon>
        <taxon>Hymenobacteraceae</taxon>
        <taxon>Hymenobacter</taxon>
    </lineage>
</organism>
<name>A0A7Y0AHY1_9BACT</name>
<sequence length="114" mass="12891">MSSLFPTRFGAADTEAQRLYQQQQRRALALCQLVATGEARYQQEIDLLDAWLLDQLKPEVYDDDSPENVLTLHRRQFGATCAAMAAQGFPRAQELSLADFHSALEHLLQKNQAE</sequence>
<proteinExistence type="predicted"/>
<gene>
    <name evidence="1" type="ORF">HHL22_20555</name>
</gene>
<dbReference type="RefSeq" id="WP_169533252.1">
    <property type="nucleotide sequence ID" value="NZ_JABBGH010000003.1"/>
</dbReference>
<protein>
    <submittedName>
        <fullName evidence="1">Uncharacterized protein</fullName>
    </submittedName>
</protein>
<reference evidence="1 2" key="1">
    <citation type="submission" date="2020-04" db="EMBL/GenBank/DDBJ databases">
        <title>Hymenobacter polaris sp. nov., isolated from Arctic soil.</title>
        <authorList>
            <person name="Dahal R.H."/>
        </authorList>
    </citation>
    <scope>NUCLEOTIDE SEQUENCE [LARGE SCALE GENOMIC DNA]</scope>
    <source>
        <strain evidence="1 2">RP-2-7</strain>
    </source>
</reference>